<dbReference type="AlphaFoldDB" id="S8BHB4"/>
<dbReference type="eggNOG" id="KOG3909">
    <property type="taxonomic scope" value="Eukaryota"/>
</dbReference>
<dbReference type="Pfam" id="PF01702">
    <property type="entry name" value="TGT"/>
    <property type="match status" value="1"/>
</dbReference>
<dbReference type="HOGENOM" id="CLU_037350_1_0_1"/>
<dbReference type="InterPro" id="IPR036511">
    <property type="entry name" value="TGT-like_sf"/>
</dbReference>
<keyword evidence="2 5" id="KW-0819">tRNA processing</keyword>
<dbReference type="GO" id="GO:0005737">
    <property type="term" value="C:cytoplasm"/>
    <property type="evidence" value="ECO:0007669"/>
    <property type="project" value="UniProtKB-SubCell"/>
</dbReference>
<evidence type="ECO:0000256" key="4">
    <source>
        <dbReference type="ARBA" id="ARBA00022833"/>
    </source>
</evidence>
<keyword evidence="3 5" id="KW-0479">Metal-binding</keyword>
<feature type="binding site" evidence="5">
    <location>
        <position position="338"/>
    </location>
    <ligand>
        <name>Zn(2+)</name>
        <dbReference type="ChEBI" id="CHEBI:29105"/>
    </ligand>
</feature>
<proteinExistence type="inferred from homology"/>
<comment type="cofactor">
    <cofactor evidence="5">
        <name>Zn(2+)</name>
        <dbReference type="ChEBI" id="CHEBI:29105"/>
    </cofactor>
    <text evidence="5">Binds 1 zinc ion per subunit.</text>
</comment>
<protein>
    <recommendedName>
        <fullName evidence="5">Queuine tRNA-ribosyltransferase accessory subunit 2</fullName>
    </recommendedName>
    <alternativeName>
        <fullName evidence="5">Queuine tRNA-ribosyltransferase domain-containing protein 1</fullName>
    </alternativeName>
</protein>
<dbReference type="FunFam" id="3.20.20.105:FF:000007">
    <property type="entry name" value="Queuine tRNA-ribosyltransferase accessory subunit 2"/>
    <property type="match status" value="1"/>
</dbReference>
<evidence type="ECO:0000256" key="5">
    <source>
        <dbReference type="HAMAP-Rule" id="MF_03043"/>
    </source>
</evidence>
<dbReference type="InterPro" id="IPR050852">
    <property type="entry name" value="Queuine_tRNA-ribosyltrfase"/>
</dbReference>
<feature type="binding site" evidence="5">
    <location>
        <position position="336"/>
    </location>
    <ligand>
        <name>Zn(2+)</name>
        <dbReference type="ChEBI" id="CHEBI:29105"/>
    </ligand>
</feature>
<comment type="similarity">
    <text evidence="5">Belongs to the queuine tRNA-ribosyltransferase family. QTRT2 subfamily.</text>
</comment>
<dbReference type="NCBIfam" id="TIGR00449">
    <property type="entry name" value="tgt_general"/>
    <property type="match status" value="1"/>
</dbReference>
<evidence type="ECO:0000259" key="7">
    <source>
        <dbReference type="Pfam" id="PF01702"/>
    </source>
</evidence>
<evidence type="ECO:0000256" key="2">
    <source>
        <dbReference type="ARBA" id="ARBA00022694"/>
    </source>
</evidence>
<feature type="compositionally biased region" description="Basic and acidic residues" evidence="6">
    <location>
        <begin position="459"/>
        <end position="469"/>
    </location>
</feature>
<evidence type="ECO:0000256" key="1">
    <source>
        <dbReference type="ARBA" id="ARBA00022490"/>
    </source>
</evidence>
<dbReference type="OrthoDB" id="27601at2759"/>
<feature type="binding site" evidence="5">
    <location>
        <position position="341"/>
    </location>
    <ligand>
        <name>Zn(2+)</name>
        <dbReference type="ChEBI" id="CHEBI:29105"/>
    </ligand>
</feature>
<dbReference type="HAMAP" id="MF_03043">
    <property type="entry name" value="QTRT2"/>
    <property type="match status" value="1"/>
</dbReference>
<dbReference type="PhylomeDB" id="S8BHB4"/>
<dbReference type="SUPFAM" id="SSF51713">
    <property type="entry name" value="tRNA-guanine transglycosylase"/>
    <property type="match status" value="1"/>
</dbReference>
<dbReference type="InterPro" id="IPR028592">
    <property type="entry name" value="QTRTD1"/>
</dbReference>
<dbReference type="PANTHER" id="PTHR46064:SF1">
    <property type="entry name" value="QUEUINE TRNA-RIBOSYLTRANSFERASE ACCESSORY SUBUNIT 2"/>
    <property type="match status" value="1"/>
</dbReference>
<comment type="function">
    <text evidence="5">Non-catalytic subunit of the queuine tRNA-ribosyltransferase (TGT) that catalyzes the base-exchange of a guanine (G) residue with queuine (Q) at position 34 (anticodon wobble position) in tRNAs with GU(N) anticodons (tRNA-Asp, -Asn, -His and -Tyr), resulting in the hypermodified nucleoside queuosine (7-(((4,5-cis-dihydroxy-2-cyclopenten-1-yl)amino)methyl)-7-deazaguanosine).</text>
</comment>
<dbReference type="GO" id="GO:0006400">
    <property type="term" value="P:tRNA modification"/>
    <property type="evidence" value="ECO:0007669"/>
    <property type="project" value="InterPro"/>
</dbReference>
<dbReference type="Gene3D" id="3.20.20.105">
    <property type="entry name" value="Queuine tRNA-ribosyltransferase-like"/>
    <property type="match status" value="1"/>
</dbReference>
<dbReference type="PANTHER" id="PTHR46064">
    <property type="entry name" value="QUEUINE TRNA-RIBOSYLTRANSFERASE ACCESSORY SUBUNIT 2"/>
    <property type="match status" value="1"/>
</dbReference>
<feature type="domain" description="tRNA-guanine(15) transglycosylase-like" evidence="7">
    <location>
        <begin position="26"/>
        <end position="400"/>
    </location>
</feature>
<evidence type="ECO:0000256" key="6">
    <source>
        <dbReference type="SAM" id="MobiDB-lite"/>
    </source>
</evidence>
<organism evidence="8 9">
    <name type="scientific">Penicillium oxalicum (strain 114-2 / CGMCC 5302)</name>
    <name type="common">Penicillium decumbens</name>
    <dbReference type="NCBI Taxonomy" id="933388"/>
    <lineage>
        <taxon>Eukaryota</taxon>
        <taxon>Fungi</taxon>
        <taxon>Dikarya</taxon>
        <taxon>Ascomycota</taxon>
        <taxon>Pezizomycotina</taxon>
        <taxon>Eurotiomycetes</taxon>
        <taxon>Eurotiomycetidae</taxon>
        <taxon>Eurotiales</taxon>
        <taxon>Aspergillaceae</taxon>
        <taxon>Penicillium</taxon>
    </lineage>
</organism>
<feature type="region of interest" description="Disordered" evidence="6">
    <location>
        <begin position="401"/>
        <end position="431"/>
    </location>
</feature>
<name>S8BHB4_PENO1</name>
<keyword evidence="1 5" id="KW-0963">Cytoplasm</keyword>
<dbReference type="GO" id="GO:0008479">
    <property type="term" value="F:tRNA-guanosine(34) queuine transglycosylase activity"/>
    <property type="evidence" value="ECO:0007669"/>
    <property type="project" value="UniProtKB-UniRule"/>
</dbReference>
<feature type="binding site" evidence="5">
    <location>
        <position position="367"/>
    </location>
    <ligand>
        <name>Zn(2+)</name>
        <dbReference type="ChEBI" id="CHEBI:29105"/>
    </ligand>
</feature>
<dbReference type="GO" id="GO:0046872">
    <property type="term" value="F:metal ion binding"/>
    <property type="evidence" value="ECO:0007669"/>
    <property type="project" value="UniProtKB-KW"/>
</dbReference>
<evidence type="ECO:0000313" key="8">
    <source>
        <dbReference type="EMBL" id="EPS34537.1"/>
    </source>
</evidence>
<keyword evidence="4 5" id="KW-0862">Zinc</keyword>
<keyword evidence="9" id="KW-1185">Reference proteome</keyword>
<dbReference type="EMBL" id="KB644415">
    <property type="protein sequence ID" value="EPS34537.1"/>
    <property type="molecule type" value="Genomic_DNA"/>
</dbReference>
<evidence type="ECO:0000256" key="3">
    <source>
        <dbReference type="ARBA" id="ARBA00022723"/>
    </source>
</evidence>
<comment type="subcellular location">
    <subcellularLocation>
        <location evidence="5">Cytoplasm</location>
    </subcellularLocation>
</comment>
<accession>S8BHB4</accession>
<sequence>MEPETSSSREMTSFTVLSAAAQVMAPRVGTLALAGRQALATPNLVPLTSRGTVPHISHDMVRKETAMTSFYVGLEDFIERKHPAPLYNVPVAANESPLKKFICVRNDDTVVLGPRRFPAIACPPNNTETSIAISTSVGFRQLESQKYIEAIQKLKPDIAIGLADLVIGRAPGLKRRGKMVDRTHAYTRDALERLFGQSMTEDKKLGTKYFAPVLPLDNAEQSIYLDDLENEFRDRISGLALYESASLSFISESLGNLPRLLLSEPSSPHEVLREISLGADLLTVPFLQTCSDAGIALDFTFPVSSAVSAQSEAQSLGFDLWAPEYTQDTSPLVESCECYACRKHHRSYFNHLLRAKEMAAWALLQMHNHHVMERLFAGARASIARGTFDQDMQNFNRAYASDLPEQTGEGPRLRGYQMPAAGPNQPRRMPKVYGRLDDLSQKFAESQSSVATPDTDAEGLEKHGFAEKV</sequence>
<gene>
    <name evidence="8" type="ORF">PDE_09501</name>
</gene>
<comment type="subunit">
    <text evidence="5">Heterodimer of a catalytic subunit and an accessory subunit.</text>
</comment>
<evidence type="ECO:0000313" key="9">
    <source>
        <dbReference type="Proteomes" id="UP000019376"/>
    </source>
</evidence>
<dbReference type="STRING" id="933388.S8BHB4"/>
<dbReference type="Proteomes" id="UP000019376">
    <property type="component" value="Unassembled WGS sequence"/>
</dbReference>
<dbReference type="InterPro" id="IPR002616">
    <property type="entry name" value="tRNA_ribo_trans-like"/>
</dbReference>
<reference evidence="8 9" key="1">
    <citation type="journal article" date="2013" name="PLoS ONE">
        <title>Genomic and secretomic analyses reveal unique features of the lignocellulolytic enzyme system of Penicillium decumbens.</title>
        <authorList>
            <person name="Liu G."/>
            <person name="Zhang L."/>
            <person name="Wei X."/>
            <person name="Zou G."/>
            <person name="Qin Y."/>
            <person name="Ma L."/>
            <person name="Li J."/>
            <person name="Zheng H."/>
            <person name="Wang S."/>
            <person name="Wang C."/>
            <person name="Xun L."/>
            <person name="Zhao G.-P."/>
            <person name="Zhou Z."/>
            <person name="Qu Y."/>
        </authorList>
    </citation>
    <scope>NUCLEOTIDE SEQUENCE [LARGE SCALE GENOMIC DNA]</scope>
    <source>
        <strain evidence="9">114-2 / CGMCC 5302</strain>
    </source>
</reference>
<feature type="region of interest" description="Disordered" evidence="6">
    <location>
        <begin position="444"/>
        <end position="469"/>
    </location>
</feature>